<dbReference type="PANTHER" id="PTHR14611">
    <property type="entry name" value="TECTONIC FAMILY MEMBER"/>
    <property type="match status" value="1"/>
</dbReference>
<keyword evidence="3" id="KW-1185">Reference proteome</keyword>
<name>A0A7M7IY67_VARDE</name>
<dbReference type="KEGG" id="vde:111243076"/>
<dbReference type="EnsemblMetazoa" id="XM_022788127">
    <property type="protein sequence ID" value="XP_022643862"/>
    <property type="gene ID" value="LOC111243076"/>
</dbReference>
<protein>
    <recommendedName>
        <fullName evidence="4">Tectonic domain-containing protein</fullName>
    </recommendedName>
</protein>
<evidence type="ECO:0008006" key="4">
    <source>
        <dbReference type="Google" id="ProtNLM"/>
    </source>
</evidence>
<evidence type="ECO:0000313" key="2">
    <source>
        <dbReference type="EnsemblMetazoa" id="XP_022643862"/>
    </source>
</evidence>
<dbReference type="GO" id="GO:0060271">
    <property type="term" value="P:cilium assembly"/>
    <property type="evidence" value="ECO:0007669"/>
    <property type="project" value="TreeGrafter"/>
</dbReference>
<keyword evidence="1" id="KW-1133">Transmembrane helix</keyword>
<dbReference type="RefSeq" id="XP_022643862.1">
    <property type="nucleotide sequence ID" value="XM_022788127.1"/>
</dbReference>
<dbReference type="GeneID" id="111243076"/>
<dbReference type="InParanoid" id="A0A7M7IY67"/>
<dbReference type="InterPro" id="IPR040354">
    <property type="entry name" value="TCTN1-3"/>
</dbReference>
<reference evidence="2" key="1">
    <citation type="submission" date="2021-01" db="UniProtKB">
        <authorList>
            <consortium name="EnsemblMetazoa"/>
        </authorList>
    </citation>
    <scope>IDENTIFICATION</scope>
</reference>
<keyword evidence="1" id="KW-0812">Transmembrane</keyword>
<organism evidence="2 3">
    <name type="scientific">Varroa destructor</name>
    <name type="common">Honeybee mite</name>
    <dbReference type="NCBI Taxonomy" id="109461"/>
    <lineage>
        <taxon>Eukaryota</taxon>
        <taxon>Metazoa</taxon>
        <taxon>Ecdysozoa</taxon>
        <taxon>Arthropoda</taxon>
        <taxon>Chelicerata</taxon>
        <taxon>Arachnida</taxon>
        <taxon>Acari</taxon>
        <taxon>Parasitiformes</taxon>
        <taxon>Mesostigmata</taxon>
        <taxon>Gamasina</taxon>
        <taxon>Dermanyssoidea</taxon>
        <taxon>Varroidae</taxon>
        <taxon>Varroa</taxon>
    </lineage>
</organism>
<evidence type="ECO:0000313" key="3">
    <source>
        <dbReference type="Proteomes" id="UP000594260"/>
    </source>
</evidence>
<sequence>MMLSGTLGTALASGSLAFLTIGLSMSSRSLGTLAQTTTAPQTSTSYSSQNGQTSGSSFKISTVPFRACVKSLLCYCDLSNLCDLGCCCDPECEQTVTNAFSTDCPCDLPNEYAVPYCSQNDILISNQTHLIKRPIGDLFCIVDEHVYKKDTYTEGKTLAEEEFNRRLKHLEALGEYVAGSDEDHVLSFSRDGGIRQGNRMKVRLRSGQVTNFVIPSAIGGDTCDTLSLVRYLRPRRTRCLISFSCDSRFTQMSYFTDPAFLVTEALSSTVIPLAYICLFNKECAPHSTQDLTVCSYFSRVEYRIVHNGTLGVQDVYIFVYRNEQLPAHGTVVPLQIDVYFETKQDAAVRLNGGPTLRSGNPGYIPGKPILTKNGDSSTRPMSAPFRDCTDIEGGAVLFGENLNTVCLFSTCEEVRDNLPTMLAGDGYVGAYGSSDPRINDDWVVIDEDPLTPGGAQNNSCSFRINVLIAYQRTQFRISPQNRVVYVRAQYSALEDLRALVEINVDFVDMSDDSQVKYAGPPVIDVKLPEDFFYPLTFGASSARSTSIFGRPFWLGRKADTTTLPLLPSILYFFILTLLVLITSRSIIT</sequence>
<dbReference type="OMA" id="AGDVKIC"/>
<feature type="transmembrane region" description="Helical" evidence="1">
    <location>
        <begin position="569"/>
        <end position="587"/>
    </location>
</feature>
<dbReference type="GO" id="GO:0035869">
    <property type="term" value="C:ciliary transition zone"/>
    <property type="evidence" value="ECO:0007669"/>
    <property type="project" value="TreeGrafter"/>
</dbReference>
<keyword evidence="1" id="KW-0472">Membrane</keyword>
<dbReference type="PANTHER" id="PTHR14611:SF2">
    <property type="entry name" value="TECTONIC"/>
    <property type="match status" value="1"/>
</dbReference>
<accession>A0A7M7IY67</accession>
<dbReference type="Proteomes" id="UP000594260">
    <property type="component" value="Unplaced"/>
</dbReference>
<dbReference type="AlphaFoldDB" id="A0A7M7IY67"/>
<evidence type="ECO:0000256" key="1">
    <source>
        <dbReference type="SAM" id="Phobius"/>
    </source>
</evidence>
<proteinExistence type="predicted"/>
<dbReference type="OrthoDB" id="6508894at2759"/>